<dbReference type="InterPro" id="IPR035919">
    <property type="entry name" value="EAL_sf"/>
</dbReference>
<dbReference type="SUPFAM" id="SSF55073">
    <property type="entry name" value="Nucleotide cyclase"/>
    <property type="match status" value="1"/>
</dbReference>
<dbReference type="Gene3D" id="3.20.20.450">
    <property type="entry name" value="EAL domain"/>
    <property type="match status" value="1"/>
</dbReference>
<accession>A0ABW8ANN2</accession>
<dbReference type="Gene3D" id="3.30.70.270">
    <property type="match status" value="1"/>
</dbReference>
<dbReference type="SUPFAM" id="SSF141868">
    <property type="entry name" value="EAL domain-like"/>
    <property type="match status" value="1"/>
</dbReference>
<dbReference type="SMART" id="SM00267">
    <property type="entry name" value="GGDEF"/>
    <property type="match status" value="1"/>
</dbReference>
<dbReference type="EMBL" id="JBITLV010000004">
    <property type="protein sequence ID" value="MFI7587956.1"/>
    <property type="molecule type" value="Genomic_DNA"/>
</dbReference>
<keyword evidence="1" id="KW-0812">Transmembrane</keyword>
<reference evidence="4 5" key="1">
    <citation type="submission" date="2024-10" db="EMBL/GenBank/DDBJ databases">
        <title>The Natural Products Discovery Center: Release of the First 8490 Sequenced Strains for Exploring Actinobacteria Biosynthetic Diversity.</title>
        <authorList>
            <person name="Kalkreuter E."/>
            <person name="Kautsar S.A."/>
            <person name="Yang D."/>
            <person name="Bader C.D."/>
            <person name="Teijaro C.N."/>
            <person name="Fluegel L."/>
            <person name="Davis C.M."/>
            <person name="Simpson J.R."/>
            <person name="Lauterbach L."/>
            <person name="Steele A.D."/>
            <person name="Gui C."/>
            <person name="Meng S."/>
            <person name="Li G."/>
            <person name="Viehrig K."/>
            <person name="Ye F."/>
            <person name="Su P."/>
            <person name="Kiefer A.F."/>
            <person name="Nichols A."/>
            <person name="Cepeda A.J."/>
            <person name="Yan W."/>
            <person name="Fan B."/>
            <person name="Jiang Y."/>
            <person name="Adhikari A."/>
            <person name="Zheng C.-J."/>
            <person name="Schuster L."/>
            <person name="Cowan T.M."/>
            <person name="Smanski M.J."/>
            <person name="Chevrette M.G."/>
            <person name="De Carvalho L.P.S."/>
            <person name="Shen B."/>
        </authorList>
    </citation>
    <scope>NUCLEOTIDE SEQUENCE [LARGE SCALE GENOMIC DNA]</scope>
    <source>
        <strain evidence="4 5">NPDC049639</strain>
    </source>
</reference>
<feature type="transmembrane region" description="Helical" evidence="1">
    <location>
        <begin position="20"/>
        <end position="42"/>
    </location>
</feature>
<keyword evidence="5" id="KW-1185">Reference proteome</keyword>
<dbReference type="InterPro" id="IPR001633">
    <property type="entry name" value="EAL_dom"/>
</dbReference>
<name>A0ABW8ANN2_9ACTN</name>
<sequence>MALRVRLRLLIEIMGAKPVLSDVSTVTTSLLLVLAVSVPLGWITPLSVLVSAVLAVAVGLLVTILTWTVRPPAQPPVRTGTTPVLTGTSIGLGALSATILLATFGGDRLHAFDGGIVLLTLASLWWRESLRLRTYADLVQKLSALATTDPLTGLGNRRALAAAIEHDLLGGHSVTVITVDLDHFKDVNTLLGHHAGDDLLAAVADALRREGGALRTFRLGGDEFAVLAIGTFAKAVELGHRLLARVNDVARSLPGTGQVDLSASAGIAHRPAGSPELPDAVLLLNRSGEAMRAAKSSGRDRMVTFDDGLARRQHRLDAVERRLRAAVADDGVALHVQPVVDLQRLEMVGGEMLARWFDDELGFVPPDEFIPVAEDRGLIVELGLQLTRRAMSLWQDSGAAARGLSGGINISVAQLRRPGFAAQVADLLDELELEPGRIVLEVTESLQIEDDDPAVGALWQLSDLGLSVAMDDFGTGFASLGLLTRLPLRVLKLDRSLTSQLGDARGSAVARAVTEMAHALGIDVVAEGIETAEQLAAAQALGVGFGQGWLFEKAVPPERFTELMREPDWVRRQVARAASPLDVRN</sequence>
<comment type="caution">
    <text evidence="4">The sequence shown here is derived from an EMBL/GenBank/DDBJ whole genome shotgun (WGS) entry which is preliminary data.</text>
</comment>
<dbReference type="PANTHER" id="PTHR33121">
    <property type="entry name" value="CYCLIC DI-GMP PHOSPHODIESTERASE PDEF"/>
    <property type="match status" value="1"/>
</dbReference>
<feature type="domain" description="GGDEF" evidence="3">
    <location>
        <begin position="172"/>
        <end position="307"/>
    </location>
</feature>
<evidence type="ECO:0000313" key="4">
    <source>
        <dbReference type="EMBL" id="MFI7587956.1"/>
    </source>
</evidence>
<dbReference type="InterPro" id="IPR000160">
    <property type="entry name" value="GGDEF_dom"/>
</dbReference>
<dbReference type="CDD" id="cd01948">
    <property type="entry name" value="EAL"/>
    <property type="match status" value="1"/>
</dbReference>
<dbReference type="CDD" id="cd01949">
    <property type="entry name" value="GGDEF"/>
    <property type="match status" value="1"/>
</dbReference>
<dbReference type="PROSITE" id="PS50887">
    <property type="entry name" value="GGDEF"/>
    <property type="match status" value="1"/>
</dbReference>
<dbReference type="RefSeq" id="WP_398280661.1">
    <property type="nucleotide sequence ID" value="NZ_JBITLV010000004.1"/>
</dbReference>
<keyword evidence="1" id="KW-0472">Membrane</keyword>
<evidence type="ECO:0000259" key="3">
    <source>
        <dbReference type="PROSITE" id="PS50887"/>
    </source>
</evidence>
<keyword evidence="1" id="KW-1133">Transmembrane helix</keyword>
<proteinExistence type="predicted"/>
<evidence type="ECO:0000256" key="1">
    <source>
        <dbReference type="SAM" id="Phobius"/>
    </source>
</evidence>
<feature type="transmembrane region" description="Helical" evidence="1">
    <location>
        <begin position="81"/>
        <end position="103"/>
    </location>
</feature>
<dbReference type="Pfam" id="PF00563">
    <property type="entry name" value="EAL"/>
    <property type="match status" value="1"/>
</dbReference>
<dbReference type="Proteomes" id="UP001612915">
    <property type="component" value="Unassembled WGS sequence"/>
</dbReference>
<organism evidence="4 5">
    <name type="scientific">Spongisporangium articulatum</name>
    <dbReference type="NCBI Taxonomy" id="3362603"/>
    <lineage>
        <taxon>Bacteria</taxon>
        <taxon>Bacillati</taxon>
        <taxon>Actinomycetota</taxon>
        <taxon>Actinomycetes</taxon>
        <taxon>Kineosporiales</taxon>
        <taxon>Kineosporiaceae</taxon>
        <taxon>Spongisporangium</taxon>
    </lineage>
</organism>
<dbReference type="InterPro" id="IPR043128">
    <property type="entry name" value="Rev_trsase/Diguanyl_cyclase"/>
</dbReference>
<protein>
    <submittedName>
        <fullName evidence="4">Bifunctional diguanylate cyclase/phosphodiesterase</fullName>
    </submittedName>
</protein>
<dbReference type="PANTHER" id="PTHR33121:SF70">
    <property type="entry name" value="SIGNALING PROTEIN YKOW"/>
    <property type="match status" value="1"/>
</dbReference>
<dbReference type="Pfam" id="PF00990">
    <property type="entry name" value="GGDEF"/>
    <property type="match status" value="1"/>
</dbReference>
<evidence type="ECO:0000259" key="2">
    <source>
        <dbReference type="PROSITE" id="PS50883"/>
    </source>
</evidence>
<feature type="domain" description="EAL" evidence="2">
    <location>
        <begin position="316"/>
        <end position="568"/>
    </location>
</feature>
<dbReference type="PROSITE" id="PS50883">
    <property type="entry name" value="EAL"/>
    <property type="match status" value="1"/>
</dbReference>
<evidence type="ECO:0000313" key="5">
    <source>
        <dbReference type="Proteomes" id="UP001612915"/>
    </source>
</evidence>
<gene>
    <name evidence="4" type="ORF">ACIB24_12860</name>
</gene>
<dbReference type="SMART" id="SM00052">
    <property type="entry name" value="EAL"/>
    <property type="match status" value="1"/>
</dbReference>
<dbReference type="NCBIfam" id="TIGR00254">
    <property type="entry name" value="GGDEF"/>
    <property type="match status" value="1"/>
</dbReference>
<feature type="transmembrane region" description="Helical" evidence="1">
    <location>
        <begin position="48"/>
        <end position="69"/>
    </location>
</feature>
<dbReference type="InterPro" id="IPR029787">
    <property type="entry name" value="Nucleotide_cyclase"/>
</dbReference>
<dbReference type="InterPro" id="IPR050706">
    <property type="entry name" value="Cyclic-di-GMP_PDE-like"/>
</dbReference>